<dbReference type="Gene3D" id="3.40.50.300">
    <property type="entry name" value="P-loop containing nucleotide triphosphate hydrolases"/>
    <property type="match status" value="1"/>
</dbReference>
<dbReference type="InterPro" id="IPR027417">
    <property type="entry name" value="P-loop_NTPase"/>
</dbReference>
<feature type="non-terminal residue" evidence="5">
    <location>
        <position position="1"/>
    </location>
</feature>
<keyword evidence="3 5" id="KW-0067">ATP-binding</keyword>
<dbReference type="CDD" id="cd03219">
    <property type="entry name" value="ABC_Mj1267_LivG_branched"/>
    <property type="match status" value="1"/>
</dbReference>
<feature type="domain" description="ABC transporter" evidence="4">
    <location>
        <begin position="17"/>
        <end position="253"/>
    </location>
</feature>
<evidence type="ECO:0000256" key="2">
    <source>
        <dbReference type="ARBA" id="ARBA00022741"/>
    </source>
</evidence>
<evidence type="ECO:0000259" key="4">
    <source>
        <dbReference type="PROSITE" id="PS50893"/>
    </source>
</evidence>
<dbReference type="Proteomes" id="UP001595583">
    <property type="component" value="Unassembled WGS sequence"/>
</dbReference>
<dbReference type="RefSeq" id="WP_378221318.1">
    <property type="nucleotide sequence ID" value="NZ_JBHRTK010000012.1"/>
</dbReference>
<keyword evidence="1" id="KW-0813">Transport</keyword>
<evidence type="ECO:0000313" key="6">
    <source>
        <dbReference type="Proteomes" id="UP001595583"/>
    </source>
</evidence>
<evidence type="ECO:0000313" key="5">
    <source>
        <dbReference type="EMBL" id="MFC3207284.1"/>
    </source>
</evidence>
<dbReference type="Pfam" id="PF12399">
    <property type="entry name" value="BCA_ABC_TP_C"/>
    <property type="match status" value="1"/>
</dbReference>
<dbReference type="GO" id="GO:0005524">
    <property type="term" value="F:ATP binding"/>
    <property type="evidence" value="ECO:0007669"/>
    <property type="project" value="UniProtKB-KW"/>
</dbReference>
<dbReference type="PANTHER" id="PTHR45772">
    <property type="entry name" value="CONSERVED COMPONENT OF ABC TRANSPORTER FOR NATURAL AMINO ACIDS-RELATED"/>
    <property type="match status" value="1"/>
</dbReference>
<organism evidence="5 6">
    <name type="scientific">Aquamicrobium soli</name>
    <dbReference type="NCBI Taxonomy" id="1811518"/>
    <lineage>
        <taxon>Bacteria</taxon>
        <taxon>Pseudomonadati</taxon>
        <taxon>Pseudomonadota</taxon>
        <taxon>Alphaproteobacteria</taxon>
        <taxon>Hyphomicrobiales</taxon>
        <taxon>Phyllobacteriaceae</taxon>
        <taxon>Aquamicrobium</taxon>
    </lineage>
</organism>
<proteinExistence type="predicted"/>
<gene>
    <name evidence="5" type="ORF">ACFOHJ_13735</name>
</gene>
<name>A0ABV7KDW4_9HYPH</name>
<accession>A0ABV7KDW4</accession>
<dbReference type="PROSITE" id="PS50893">
    <property type="entry name" value="ABC_TRANSPORTER_2"/>
    <property type="match status" value="1"/>
</dbReference>
<evidence type="ECO:0000256" key="3">
    <source>
        <dbReference type="ARBA" id="ARBA00022840"/>
    </source>
</evidence>
<keyword evidence="2" id="KW-0547">Nucleotide-binding</keyword>
<dbReference type="EMBL" id="JBHRTK010000012">
    <property type="protein sequence ID" value="MFC3207284.1"/>
    <property type="molecule type" value="Genomic_DNA"/>
</dbReference>
<reference evidence="6" key="1">
    <citation type="journal article" date="2019" name="Int. J. Syst. Evol. Microbiol.">
        <title>The Global Catalogue of Microorganisms (GCM) 10K type strain sequencing project: providing services to taxonomists for standard genome sequencing and annotation.</title>
        <authorList>
            <consortium name="The Broad Institute Genomics Platform"/>
            <consortium name="The Broad Institute Genome Sequencing Center for Infectious Disease"/>
            <person name="Wu L."/>
            <person name="Ma J."/>
        </authorList>
    </citation>
    <scope>NUCLEOTIDE SEQUENCE [LARGE SCALE GENOMIC DNA]</scope>
    <source>
        <strain evidence="6">KCTC 52165</strain>
    </source>
</reference>
<dbReference type="InterPro" id="IPR003593">
    <property type="entry name" value="AAA+_ATPase"/>
</dbReference>
<dbReference type="Pfam" id="PF00005">
    <property type="entry name" value="ABC_tran"/>
    <property type="match status" value="1"/>
</dbReference>
<evidence type="ECO:0000256" key="1">
    <source>
        <dbReference type="ARBA" id="ARBA00022448"/>
    </source>
</evidence>
<dbReference type="InterPro" id="IPR032823">
    <property type="entry name" value="BCA_ABC_TP_C"/>
</dbReference>
<dbReference type="InterPro" id="IPR003439">
    <property type="entry name" value="ABC_transporter-like_ATP-bd"/>
</dbReference>
<keyword evidence="6" id="KW-1185">Reference proteome</keyword>
<sequence>RKAPGAPPSLKQSRMILTAENLSKSFGGLRAVDGVSFTLAKDEILGVAGPNGSGKSTLFNILTSIPFPADSGRVVFDGREIQHLAPEEISRSGLARTFQRESIFASLSAIDNVLVAIEHSGKRQGQKENEAAAIRVLDMVGFPQTLHNAQTATLPVFFRKILMIASALAMSPRVLLLDEPASSLTPGEIEHMKALILGLRQRGIAILLIEHVLPLLMSVCDRLIVLDQGRMISQGLPSEVVADPKVVEAYLGQAR</sequence>
<dbReference type="InterPro" id="IPR051120">
    <property type="entry name" value="ABC_AA/LPS_Transport"/>
</dbReference>
<protein>
    <submittedName>
        <fullName evidence="5">ABC transporter ATP-binding protein</fullName>
    </submittedName>
</protein>
<dbReference type="SMART" id="SM00382">
    <property type="entry name" value="AAA"/>
    <property type="match status" value="1"/>
</dbReference>
<dbReference type="SUPFAM" id="SSF52540">
    <property type="entry name" value="P-loop containing nucleoside triphosphate hydrolases"/>
    <property type="match status" value="1"/>
</dbReference>
<comment type="caution">
    <text evidence="5">The sequence shown here is derived from an EMBL/GenBank/DDBJ whole genome shotgun (WGS) entry which is preliminary data.</text>
</comment>